<dbReference type="Proteomes" id="UP000437736">
    <property type="component" value="Unassembled WGS sequence"/>
</dbReference>
<evidence type="ECO:0000256" key="2">
    <source>
        <dbReference type="ARBA" id="ARBA00022516"/>
    </source>
</evidence>
<organism evidence="10 11">
    <name type="scientific">Acidiferrimicrobium australe</name>
    <dbReference type="NCBI Taxonomy" id="2664430"/>
    <lineage>
        <taxon>Bacteria</taxon>
        <taxon>Bacillati</taxon>
        <taxon>Actinomycetota</taxon>
        <taxon>Acidimicrobiia</taxon>
        <taxon>Acidimicrobiales</taxon>
        <taxon>Acidimicrobiaceae</taxon>
        <taxon>Acidiferrimicrobium</taxon>
    </lineage>
</organism>
<feature type="compositionally biased region" description="Basic and acidic residues" evidence="8">
    <location>
        <begin position="33"/>
        <end position="53"/>
    </location>
</feature>
<evidence type="ECO:0000259" key="9">
    <source>
        <dbReference type="PROSITE" id="PS50075"/>
    </source>
</evidence>
<sequence length="131" mass="14263">MAAYPMPQAGRPPPGTLASVAHREGVAGPSGRVGDRTTRLRRPGRSERSRMDREQALATFRDCVAEVLDIEPSEVVLTARWREDLDADSLAVVEITLALNDAFSFKFPEVDPEQIKTVGQAFDLVCGLLGV</sequence>
<evidence type="ECO:0000256" key="4">
    <source>
        <dbReference type="ARBA" id="ARBA00022832"/>
    </source>
</evidence>
<dbReference type="PROSITE" id="PS50075">
    <property type="entry name" value="CARRIER"/>
    <property type="match status" value="1"/>
</dbReference>
<dbReference type="HAMAP" id="MF_01217">
    <property type="entry name" value="Acyl_carrier"/>
    <property type="match status" value="1"/>
</dbReference>
<comment type="pathway">
    <text evidence="7">Lipid metabolism; fatty acid biosynthesis.</text>
</comment>
<keyword evidence="2 7" id="KW-0444">Lipid biosynthesis</keyword>
<evidence type="ECO:0000256" key="5">
    <source>
        <dbReference type="ARBA" id="ARBA00023098"/>
    </source>
</evidence>
<reference evidence="10 11" key="1">
    <citation type="submission" date="2019-11" db="EMBL/GenBank/DDBJ databases">
        <title>Acidiferrimicrobium australis gen. nov., sp. nov., an acidophilic and obligately heterotrophic, member of the Actinobacteria that catalyses dissimilatory oxido- reduction of iron isolated from metal-rich acidic water in Chile.</title>
        <authorList>
            <person name="Gonzalez D."/>
            <person name="Huber K."/>
            <person name="Hedrich S."/>
            <person name="Rojas-Villalobos C."/>
            <person name="Quatrini R."/>
            <person name="Dinamarca M.A."/>
            <person name="Schwarz A."/>
            <person name="Canales C."/>
            <person name="Nancucheo I."/>
        </authorList>
    </citation>
    <scope>NUCLEOTIDE SEQUENCE [LARGE SCALE GENOMIC DNA]</scope>
    <source>
        <strain evidence="10 11">USS-CCA1</strain>
    </source>
</reference>
<evidence type="ECO:0000256" key="1">
    <source>
        <dbReference type="ARBA" id="ARBA00022450"/>
    </source>
</evidence>
<gene>
    <name evidence="7" type="primary">acpP</name>
    <name evidence="10" type="ORF">GHK86_19845</name>
</gene>
<dbReference type="Pfam" id="PF00550">
    <property type="entry name" value="PP-binding"/>
    <property type="match status" value="1"/>
</dbReference>
<keyword evidence="7" id="KW-0963">Cytoplasm</keyword>
<feature type="modified residue" description="O-(pantetheine 4'-phosphoryl)serine" evidence="7">
    <location>
        <position position="89"/>
    </location>
</feature>
<dbReference type="SUPFAM" id="SSF47336">
    <property type="entry name" value="ACP-like"/>
    <property type="match status" value="1"/>
</dbReference>
<evidence type="ECO:0000313" key="11">
    <source>
        <dbReference type="Proteomes" id="UP000437736"/>
    </source>
</evidence>
<keyword evidence="11" id="KW-1185">Reference proteome</keyword>
<keyword evidence="3 7" id="KW-0597">Phosphoprotein</keyword>
<evidence type="ECO:0000256" key="6">
    <source>
        <dbReference type="ARBA" id="ARBA00023160"/>
    </source>
</evidence>
<comment type="function">
    <text evidence="7">Carrier of the growing fatty acid chain in fatty acid biosynthesis.</text>
</comment>
<evidence type="ECO:0000256" key="3">
    <source>
        <dbReference type="ARBA" id="ARBA00022553"/>
    </source>
</evidence>
<proteinExistence type="inferred from homology"/>
<dbReference type="PANTHER" id="PTHR20863:SF76">
    <property type="entry name" value="CARRIER DOMAIN-CONTAINING PROTEIN"/>
    <property type="match status" value="1"/>
</dbReference>
<comment type="PTM">
    <text evidence="7">4'-phosphopantetheine is transferred from CoA to a specific serine of apo-ACP by AcpS. This modification is essential for activity because fatty acids are bound in thioester linkage to the sulfhydryl of the prosthetic group.</text>
</comment>
<dbReference type="InterPro" id="IPR009081">
    <property type="entry name" value="PP-bd_ACP"/>
</dbReference>
<dbReference type="EMBL" id="WJHE01001332">
    <property type="protein sequence ID" value="MST34968.1"/>
    <property type="molecule type" value="Genomic_DNA"/>
</dbReference>
<keyword evidence="4 7" id="KW-0276">Fatty acid metabolism</keyword>
<protein>
    <recommendedName>
        <fullName evidence="7">Acyl carrier protein</fullName>
        <shortName evidence="7">ACP</shortName>
    </recommendedName>
</protein>
<name>A0ABW9QZ43_9ACTN</name>
<comment type="similarity">
    <text evidence="7">Belongs to the acyl carrier protein (ACP) family.</text>
</comment>
<evidence type="ECO:0000313" key="10">
    <source>
        <dbReference type="EMBL" id="MST34968.1"/>
    </source>
</evidence>
<feature type="domain" description="Carrier" evidence="9">
    <location>
        <begin position="54"/>
        <end position="129"/>
    </location>
</feature>
<comment type="subcellular location">
    <subcellularLocation>
        <location evidence="7">Cytoplasm</location>
    </subcellularLocation>
</comment>
<keyword evidence="1 7" id="KW-0596">Phosphopantetheine</keyword>
<comment type="caution">
    <text evidence="10">The sequence shown here is derived from an EMBL/GenBank/DDBJ whole genome shotgun (WGS) entry which is preliminary data.</text>
</comment>
<dbReference type="PANTHER" id="PTHR20863">
    <property type="entry name" value="ACYL CARRIER PROTEIN"/>
    <property type="match status" value="1"/>
</dbReference>
<evidence type="ECO:0000256" key="7">
    <source>
        <dbReference type="HAMAP-Rule" id="MF_01217"/>
    </source>
</evidence>
<keyword evidence="5 7" id="KW-0443">Lipid metabolism</keyword>
<evidence type="ECO:0000256" key="8">
    <source>
        <dbReference type="SAM" id="MobiDB-lite"/>
    </source>
</evidence>
<keyword evidence="6 7" id="KW-0275">Fatty acid biosynthesis</keyword>
<dbReference type="InterPro" id="IPR003231">
    <property type="entry name" value="ACP"/>
</dbReference>
<dbReference type="Gene3D" id="1.10.1200.10">
    <property type="entry name" value="ACP-like"/>
    <property type="match status" value="1"/>
</dbReference>
<feature type="region of interest" description="Disordered" evidence="8">
    <location>
        <begin position="1"/>
        <end position="53"/>
    </location>
</feature>
<dbReference type="InterPro" id="IPR036736">
    <property type="entry name" value="ACP-like_sf"/>
</dbReference>
<accession>A0ABW9QZ43</accession>